<dbReference type="EMBL" id="JWZT01000920">
    <property type="protein sequence ID" value="KII73260.1"/>
    <property type="molecule type" value="Genomic_DNA"/>
</dbReference>
<dbReference type="PANTHER" id="PTHR46428">
    <property type="entry name" value="KELCH DOMAIN-CONTAINING PROTEIN 10"/>
    <property type="match status" value="1"/>
</dbReference>
<keyword evidence="3" id="KW-1133">Transmembrane helix</keyword>
<dbReference type="AlphaFoldDB" id="A0A0C2NA65"/>
<evidence type="ECO:0000313" key="5">
    <source>
        <dbReference type="Proteomes" id="UP000031668"/>
    </source>
</evidence>
<dbReference type="Pfam" id="PF24681">
    <property type="entry name" value="Kelch_KLHDC2_KLHL20_DRC7"/>
    <property type="match status" value="1"/>
</dbReference>
<organism evidence="4 5">
    <name type="scientific">Thelohanellus kitauei</name>
    <name type="common">Myxosporean</name>
    <dbReference type="NCBI Taxonomy" id="669202"/>
    <lineage>
        <taxon>Eukaryota</taxon>
        <taxon>Metazoa</taxon>
        <taxon>Cnidaria</taxon>
        <taxon>Myxozoa</taxon>
        <taxon>Myxosporea</taxon>
        <taxon>Bivalvulida</taxon>
        <taxon>Platysporina</taxon>
        <taxon>Myxobolidae</taxon>
        <taxon>Thelohanellus</taxon>
    </lineage>
</organism>
<dbReference type="GO" id="GO:0032874">
    <property type="term" value="P:positive regulation of stress-activated MAPK cascade"/>
    <property type="evidence" value="ECO:0007669"/>
    <property type="project" value="TreeGrafter"/>
</dbReference>
<evidence type="ECO:0000256" key="2">
    <source>
        <dbReference type="ARBA" id="ARBA00022737"/>
    </source>
</evidence>
<keyword evidence="3" id="KW-0812">Transmembrane</keyword>
<evidence type="ECO:0000256" key="1">
    <source>
        <dbReference type="ARBA" id="ARBA00022441"/>
    </source>
</evidence>
<reference evidence="4 5" key="1">
    <citation type="journal article" date="2014" name="Genome Biol. Evol.">
        <title>The genome of the myxosporean Thelohanellus kitauei shows adaptations to nutrient acquisition within its fish host.</title>
        <authorList>
            <person name="Yang Y."/>
            <person name="Xiong J."/>
            <person name="Zhou Z."/>
            <person name="Huo F."/>
            <person name="Miao W."/>
            <person name="Ran C."/>
            <person name="Liu Y."/>
            <person name="Zhang J."/>
            <person name="Feng J."/>
            <person name="Wang M."/>
            <person name="Wang M."/>
            <person name="Wang L."/>
            <person name="Yao B."/>
        </authorList>
    </citation>
    <scope>NUCLEOTIDE SEQUENCE [LARGE SCALE GENOMIC DNA]</scope>
    <source>
        <strain evidence="4">Wuqing</strain>
    </source>
</reference>
<dbReference type="PANTHER" id="PTHR46428:SF1">
    <property type="entry name" value="KELCH DOMAIN-CONTAINING PROTEIN 10"/>
    <property type="match status" value="1"/>
</dbReference>
<proteinExistence type="predicted"/>
<dbReference type="InterPro" id="IPR015915">
    <property type="entry name" value="Kelch-typ_b-propeller"/>
</dbReference>
<accession>A0A0C2NA65</accession>
<gene>
    <name evidence="4" type="ORF">RF11_13127</name>
</gene>
<dbReference type="Proteomes" id="UP000031668">
    <property type="component" value="Unassembled WGS sequence"/>
</dbReference>
<keyword evidence="3" id="KW-0472">Membrane</keyword>
<dbReference type="InterPro" id="IPR052125">
    <property type="entry name" value="KLHDC10"/>
</dbReference>
<protein>
    <submittedName>
        <fullName evidence="4">Kelch domain-containing protein 10</fullName>
    </submittedName>
</protein>
<evidence type="ECO:0000313" key="4">
    <source>
        <dbReference type="EMBL" id="KII73260.1"/>
    </source>
</evidence>
<sequence>MLNQPTENEFMPQPRVAHCMACIDKSAIIYGGVAWGNVVCDEMWIYEISSCKFVKYALPNCVKKRCLYSAICAFGSVIYIFGGTSYPLGRYMTNKLLMFNVSTKQWTDLSKISNCTRKIVPKMYNTSISYHSGFIYVIAGTDGNKYLGTAYSYCIISRTWGQIMLNGGIPHPPSLGHSTTFNNR</sequence>
<dbReference type="OrthoDB" id="45365at2759"/>
<keyword evidence="2" id="KW-0677">Repeat</keyword>
<feature type="transmembrane region" description="Helical" evidence="3">
    <location>
        <begin position="67"/>
        <end position="88"/>
    </location>
</feature>
<keyword evidence="5" id="KW-1185">Reference proteome</keyword>
<keyword evidence="1" id="KW-0880">Kelch repeat</keyword>
<dbReference type="Gene3D" id="2.120.10.80">
    <property type="entry name" value="Kelch-type beta propeller"/>
    <property type="match status" value="1"/>
</dbReference>
<dbReference type="SUPFAM" id="SSF117281">
    <property type="entry name" value="Kelch motif"/>
    <property type="match status" value="1"/>
</dbReference>
<comment type="caution">
    <text evidence="4">The sequence shown here is derived from an EMBL/GenBank/DDBJ whole genome shotgun (WGS) entry which is preliminary data.</text>
</comment>
<evidence type="ECO:0000256" key="3">
    <source>
        <dbReference type="SAM" id="Phobius"/>
    </source>
</evidence>
<name>A0A0C2NA65_THEKT</name>